<evidence type="ECO:0000256" key="13">
    <source>
        <dbReference type="ARBA" id="ARBA00022946"/>
    </source>
</evidence>
<keyword evidence="7" id="KW-0934">Plastid</keyword>
<dbReference type="GO" id="GO:0005829">
    <property type="term" value="C:cytosol"/>
    <property type="evidence" value="ECO:0000318"/>
    <property type="project" value="GO_Central"/>
</dbReference>
<dbReference type="GO" id="GO:0009507">
    <property type="term" value="C:chloroplast"/>
    <property type="evidence" value="ECO:0007669"/>
    <property type="project" value="UniProtKB-SubCell"/>
</dbReference>
<dbReference type="STRING" id="4432.A0A1U8A2C8"/>
<dbReference type="eggNOG" id="KOG0021">
    <property type="taxonomic scope" value="Eukaryota"/>
</dbReference>
<dbReference type="InterPro" id="IPR014049">
    <property type="entry name" value="Glutathione_synthase_N_euk"/>
</dbReference>
<dbReference type="InterPro" id="IPR005615">
    <property type="entry name" value="Glutathione_synthase"/>
</dbReference>
<evidence type="ECO:0000256" key="11">
    <source>
        <dbReference type="ARBA" id="ARBA00022840"/>
    </source>
</evidence>
<feature type="binding site" evidence="16">
    <location>
        <position position="414"/>
    </location>
    <ligand>
        <name>ATP</name>
        <dbReference type="ChEBI" id="CHEBI:30616"/>
    </ligand>
</feature>
<dbReference type="OMA" id="FEAHKNM"/>
<dbReference type="InterPro" id="IPR014709">
    <property type="entry name" value="Glutathione_synthase_C_euk"/>
</dbReference>
<feature type="binding site" evidence="16">
    <location>
        <position position="327"/>
    </location>
    <ligand>
        <name>substrate</name>
    </ligand>
</feature>
<comment type="subunit">
    <text evidence="4">Homodimer.</text>
</comment>
<dbReference type="InterPro" id="IPR016185">
    <property type="entry name" value="PreATP-grasp_dom_sf"/>
</dbReference>
<feature type="binding site" evidence="16">
    <location>
        <position position="530"/>
    </location>
    <ligand>
        <name>ATP</name>
        <dbReference type="ChEBI" id="CHEBI:30616"/>
    </ligand>
</feature>
<feature type="binding site" evidence="16">
    <location>
        <position position="557"/>
    </location>
    <ligand>
        <name>ATP</name>
        <dbReference type="ChEBI" id="CHEBI:30616"/>
    </ligand>
</feature>
<organism evidence="19 20">
    <name type="scientific">Nelumbo nucifera</name>
    <name type="common">Sacred lotus</name>
    <dbReference type="NCBI Taxonomy" id="4432"/>
    <lineage>
        <taxon>Eukaryota</taxon>
        <taxon>Viridiplantae</taxon>
        <taxon>Streptophyta</taxon>
        <taxon>Embryophyta</taxon>
        <taxon>Tracheophyta</taxon>
        <taxon>Spermatophyta</taxon>
        <taxon>Magnoliopsida</taxon>
        <taxon>Proteales</taxon>
        <taxon>Nelumbonaceae</taxon>
        <taxon>Nelumbo</taxon>
    </lineage>
</organism>
<evidence type="ECO:0000256" key="8">
    <source>
        <dbReference type="ARBA" id="ARBA00022684"/>
    </source>
</evidence>
<dbReference type="FunCoup" id="A0A1U8A2C8">
    <property type="interactions" value="4398"/>
</dbReference>
<feature type="binding site" evidence="16">
    <location>
        <begin position="468"/>
        <end position="477"/>
    </location>
    <ligand>
        <name>ATP</name>
        <dbReference type="ChEBI" id="CHEBI:30616"/>
    </ligand>
</feature>
<evidence type="ECO:0000256" key="15">
    <source>
        <dbReference type="PIRNR" id="PIRNR001558"/>
    </source>
</evidence>
<evidence type="ECO:0000256" key="3">
    <source>
        <dbReference type="ARBA" id="ARBA00010385"/>
    </source>
</evidence>
<dbReference type="FunFam" id="1.10.1080.10:FF:000005">
    <property type="entry name" value="Glutathione synthetase"/>
    <property type="match status" value="1"/>
</dbReference>
<feature type="binding site" evidence="16">
    <location>
        <position position="233"/>
    </location>
    <ligand>
        <name>substrate</name>
    </ligand>
</feature>
<dbReference type="InterPro" id="IPR037013">
    <property type="entry name" value="GSH-S_sub-bd_sf"/>
</dbReference>
<comment type="similarity">
    <text evidence="3 15">Belongs to the eukaryotic GSH synthase family.</text>
</comment>
<feature type="binding site" evidence="16">
    <location>
        <position position="479"/>
    </location>
    <ligand>
        <name>ATP</name>
        <dbReference type="ChEBI" id="CHEBI:30616"/>
    </ligand>
</feature>
<dbReference type="PANTHER" id="PTHR11130:SF0">
    <property type="entry name" value="GLUTATHIONE SYNTHETASE"/>
    <property type="match status" value="1"/>
</dbReference>
<comment type="cofactor">
    <cofactor evidence="15 17">
        <name>Mg(2+)</name>
        <dbReference type="ChEBI" id="CHEBI:18420"/>
    </cofactor>
    <text evidence="15 17">Binds 1 Mg(2+) ion per subunit.</text>
</comment>
<evidence type="ECO:0000256" key="2">
    <source>
        <dbReference type="ARBA" id="ARBA00004965"/>
    </source>
</evidence>
<keyword evidence="12 15" id="KW-0460">Magnesium</keyword>
<keyword evidence="8 15" id="KW-0317">Glutathione biosynthesis</keyword>
<evidence type="ECO:0000256" key="17">
    <source>
        <dbReference type="PIRSR" id="PIRSR001558-2"/>
    </source>
</evidence>
<dbReference type="SUPFAM" id="SSF56059">
    <property type="entry name" value="Glutathione synthetase ATP-binding domain-like"/>
    <property type="match status" value="1"/>
</dbReference>
<dbReference type="AlphaFoldDB" id="A0A1U8A2C8"/>
<dbReference type="OrthoDB" id="2020073at2759"/>
<dbReference type="GeneID" id="104596385"/>
<gene>
    <name evidence="20" type="primary">LOC104596385</name>
</gene>
<keyword evidence="5" id="KW-0150">Chloroplast</keyword>
<comment type="catalytic activity">
    <reaction evidence="14 15">
        <text>gamma-L-glutamyl-L-cysteine + glycine + ATP = glutathione + ADP + phosphate + H(+)</text>
        <dbReference type="Rhea" id="RHEA:13557"/>
        <dbReference type="ChEBI" id="CHEBI:15378"/>
        <dbReference type="ChEBI" id="CHEBI:30616"/>
        <dbReference type="ChEBI" id="CHEBI:43474"/>
        <dbReference type="ChEBI" id="CHEBI:57305"/>
        <dbReference type="ChEBI" id="CHEBI:57925"/>
        <dbReference type="ChEBI" id="CHEBI:58173"/>
        <dbReference type="ChEBI" id="CHEBI:456216"/>
        <dbReference type="EC" id="6.3.2.3"/>
    </reaction>
</comment>
<dbReference type="RefSeq" id="XP_010255816.1">
    <property type="nucleotide sequence ID" value="XM_010257514.2"/>
</dbReference>
<evidence type="ECO:0000256" key="14">
    <source>
        <dbReference type="ARBA" id="ARBA00050650"/>
    </source>
</evidence>
<dbReference type="Proteomes" id="UP000189703">
    <property type="component" value="Unplaced"/>
</dbReference>
<evidence type="ECO:0000256" key="7">
    <source>
        <dbReference type="ARBA" id="ARBA00022640"/>
    </source>
</evidence>
<evidence type="ECO:0000256" key="9">
    <source>
        <dbReference type="ARBA" id="ARBA00022723"/>
    </source>
</evidence>
<feature type="binding site" evidence="16">
    <location>
        <position position="563"/>
    </location>
    <ligand>
        <name>ATP</name>
        <dbReference type="ChEBI" id="CHEBI:30616"/>
    </ligand>
</feature>
<dbReference type="SUPFAM" id="SSF52440">
    <property type="entry name" value="PreATP-grasp domain"/>
    <property type="match status" value="1"/>
</dbReference>
<evidence type="ECO:0000313" key="19">
    <source>
        <dbReference type="Proteomes" id="UP000189703"/>
    </source>
</evidence>
<dbReference type="InParanoid" id="A0A1U8A2C8"/>
<feature type="binding site" evidence="16">
    <location>
        <position position="555"/>
    </location>
    <ligand>
        <name>substrate</name>
    </ligand>
</feature>
<dbReference type="FunFam" id="3.30.1490.80:FF:000010">
    <property type="entry name" value="Glutathione synthetase"/>
    <property type="match status" value="1"/>
</dbReference>
<dbReference type="FunFam" id="3.40.50.1760:FF:000002">
    <property type="entry name" value="Glutathione synthetase"/>
    <property type="match status" value="1"/>
</dbReference>
<dbReference type="InterPro" id="IPR004887">
    <property type="entry name" value="GSH_synth_subst-bd"/>
</dbReference>
<dbReference type="GO" id="GO:0043295">
    <property type="term" value="F:glutathione binding"/>
    <property type="evidence" value="ECO:0000318"/>
    <property type="project" value="GO_Central"/>
</dbReference>
<dbReference type="Pfam" id="PF03917">
    <property type="entry name" value="GSH_synth_ATP"/>
    <property type="match status" value="1"/>
</dbReference>
<dbReference type="GO" id="GO:0005524">
    <property type="term" value="F:ATP binding"/>
    <property type="evidence" value="ECO:0007669"/>
    <property type="project" value="UniProtKB-UniRule"/>
</dbReference>
<name>A0A1U8A2C8_NELNU</name>
<sequence>MAARSFQNQLLQGRNTLRENSGNMGAACSSSLSLSLPPTDTLLPYKPKPHFPFNSIINIFQTQLQKPRKTMIQSSHSSLSSSSSFHLKCETFEEKETQDEATSMRPMACLHNINPKLLQQLVYDALVWSSLHGLVVGDRSVQKRSGTVPGVGMVHAPFALLPMSFPRSHWQQACELAPLFNELVDRVSLDGKFLQDSLSRTKKVDAFTHRLLDIHSKMLGINKKEEIRLGLHRSDYMLDAQTKLLLQIELNTISSSFPGLSCLVSELHRYLLDHNGKHLGFDPKRVPGNDAVSQYAEALAKAWNEYNNSRAFVMIVVQAEELNMYDQHWLCTTLKERYDVTTIRRTLAEIDAEGELLPDGTLLVGGQEIAVIYFRAGYTPNDYPSESEWRARLLVEQSSAIKCPSISYHLTGTKKIQQELAKPNVLERFLENKDDISKLRKCFAGLWSLDDSSVVKNAIESPELFVLKPQREGGGNNIYGDNVREILLKLEQEGREELAAYILMQRIFPTASSAFLVRDGIYHQENAISELGIYSAYLRNKEKVIMNDQCGYLVRTKVSSSNEGGIAAGYAVLDSIYLN</sequence>
<proteinExistence type="inferred from homology"/>
<dbReference type="Gene3D" id="3.30.1490.80">
    <property type="match status" value="1"/>
</dbReference>
<keyword evidence="6 15" id="KW-0436">Ligase</keyword>
<evidence type="ECO:0000256" key="12">
    <source>
        <dbReference type="ARBA" id="ARBA00022842"/>
    </source>
</evidence>
<feature type="binding site" evidence="16">
    <location>
        <begin position="504"/>
        <end position="507"/>
    </location>
    <ligand>
        <name>ATP</name>
        <dbReference type="ChEBI" id="CHEBI:30616"/>
    </ligand>
</feature>
<dbReference type="EC" id="6.3.2.3" evidence="15"/>
<evidence type="ECO:0000256" key="1">
    <source>
        <dbReference type="ARBA" id="ARBA00004229"/>
    </source>
</evidence>
<dbReference type="Gene3D" id="3.30.1490.50">
    <property type="match status" value="1"/>
</dbReference>
<dbReference type="FunFam" id="3.30.1490.50:FF:000001">
    <property type="entry name" value="Glutathione synthetase"/>
    <property type="match status" value="1"/>
</dbReference>
<evidence type="ECO:0000256" key="10">
    <source>
        <dbReference type="ARBA" id="ARBA00022741"/>
    </source>
</evidence>
<comment type="pathway">
    <text evidence="2 15">Sulfur metabolism; glutathione biosynthesis; glutathione from L-cysteine and L-glutamate: step 2/2.</text>
</comment>
<dbReference type="PANTHER" id="PTHR11130">
    <property type="entry name" value="GLUTATHIONE SYNTHETASE"/>
    <property type="match status" value="1"/>
</dbReference>
<dbReference type="UniPathway" id="UPA00142">
    <property type="reaction ID" value="UER00210"/>
</dbReference>
<dbReference type="KEGG" id="nnu:104596385"/>
<accession>A0A1U8A2C8</accession>
<keyword evidence="10 15" id="KW-0547">Nucleotide-binding</keyword>
<feature type="binding site" evidence="17">
    <location>
        <position position="472"/>
    </location>
    <ligand>
        <name>Mg(2+)</name>
        <dbReference type="ChEBI" id="CHEBI:18420"/>
    </ligand>
</feature>
<evidence type="ECO:0000256" key="16">
    <source>
        <dbReference type="PIRSR" id="PIRSR001558-1"/>
    </source>
</evidence>
<protein>
    <recommendedName>
        <fullName evidence="15">Glutathione synthetase</fullName>
        <shortName evidence="15">GSH-S</shortName>
        <ecNumber evidence="15">6.3.2.3</ecNumber>
    </recommendedName>
</protein>
<evidence type="ECO:0000313" key="20">
    <source>
        <dbReference type="RefSeq" id="XP_010255816.1"/>
    </source>
</evidence>
<dbReference type="Gene3D" id="1.10.1080.10">
    <property type="entry name" value="Glutathione Synthetase, Chain A, domain 3"/>
    <property type="match status" value="1"/>
</dbReference>
<evidence type="ECO:0000256" key="5">
    <source>
        <dbReference type="ARBA" id="ARBA00022528"/>
    </source>
</evidence>
<keyword evidence="9 15" id="KW-0479">Metal-binding</keyword>
<dbReference type="NCBIfam" id="TIGR01986">
    <property type="entry name" value="glut_syn_euk"/>
    <property type="match status" value="1"/>
</dbReference>
<dbReference type="Gene3D" id="3.30.470.20">
    <property type="entry name" value="ATP-grasp fold, B domain"/>
    <property type="match status" value="1"/>
</dbReference>
<feature type="domain" description="Glutathione synthase substrate-binding" evidence="18">
    <location>
        <begin position="312"/>
        <end position="410"/>
    </location>
</feature>
<keyword evidence="19" id="KW-1185">Reference proteome</keyword>
<keyword evidence="13" id="KW-0809">Transit peptide</keyword>
<dbReference type="GO" id="GO:0000287">
    <property type="term" value="F:magnesium ion binding"/>
    <property type="evidence" value="ECO:0007669"/>
    <property type="project" value="UniProtKB-UniRule"/>
</dbReference>
<dbReference type="PIRSF" id="PIRSF001558">
    <property type="entry name" value="GSHase"/>
    <property type="match status" value="1"/>
</dbReference>
<evidence type="ECO:0000256" key="6">
    <source>
        <dbReference type="ARBA" id="ARBA00022598"/>
    </source>
</evidence>
<feature type="binding site" evidence="17">
    <location>
        <position position="249"/>
    </location>
    <ligand>
        <name>Mg(2+)</name>
        <dbReference type="ChEBI" id="CHEBI:18420"/>
    </ligand>
</feature>
<evidence type="ECO:0000259" key="18">
    <source>
        <dbReference type="Pfam" id="PF03199"/>
    </source>
</evidence>
<reference evidence="20" key="1">
    <citation type="submission" date="2025-08" db="UniProtKB">
        <authorList>
            <consortium name="RefSeq"/>
        </authorList>
    </citation>
    <scope>IDENTIFICATION</scope>
</reference>
<keyword evidence="11 15" id="KW-0067">ATP-binding</keyword>
<dbReference type="CDD" id="cd00228">
    <property type="entry name" value="eu-GS"/>
    <property type="match status" value="1"/>
</dbReference>
<evidence type="ECO:0000256" key="4">
    <source>
        <dbReference type="ARBA" id="ARBA00011738"/>
    </source>
</evidence>
<dbReference type="Pfam" id="PF03199">
    <property type="entry name" value="GSH_synthase"/>
    <property type="match status" value="1"/>
</dbReference>
<feature type="binding site" evidence="17">
    <location>
        <position position="251"/>
    </location>
    <ligand>
        <name>Mg(2+)</name>
        <dbReference type="ChEBI" id="CHEBI:18420"/>
    </ligand>
</feature>
<dbReference type="InterPro" id="IPR014042">
    <property type="entry name" value="Glutathione_synthase_a-hlx"/>
</dbReference>
<comment type="subcellular location">
    <subcellularLocation>
        <location evidence="1">Plastid</location>
        <location evidence="1">Chloroplast</location>
    </subcellularLocation>
</comment>
<dbReference type="GO" id="GO:0004363">
    <property type="term" value="F:glutathione synthase activity"/>
    <property type="evidence" value="ECO:0000318"/>
    <property type="project" value="GO_Central"/>
</dbReference>
<dbReference type="Gene3D" id="3.40.50.1760">
    <property type="entry name" value="Glutathione synthase, substrate-binding domain superfamily, eukaryotic"/>
    <property type="match status" value="1"/>
</dbReference>
<feature type="binding site" evidence="16">
    <location>
        <position position="249"/>
    </location>
    <ligand>
        <name>ATP</name>
        <dbReference type="ChEBI" id="CHEBI:30616"/>
    </ligand>
</feature>